<dbReference type="InterPro" id="IPR017853">
    <property type="entry name" value="GH"/>
</dbReference>
<evidence type="ECO:0000313" key="2">
    <source>
        <dbReference type="Proteomes" id="UP000435649"/>
    </source>
</evidence>
<dbReference type="Gene3D" id="3.20.20.80">
    <property type="entry name" value="Glycosidases"/>
    <property type="match status" value="1"/>
</dbReference>
<comment type="caution">
    <text evidence="1">The sequence shown here is derived from an EMBL/GenBank/DDBJ whole genome shotgun (WGS) entry which is preliminary data.</text>
</comment>
<dbReference type="EMBL" id="VUNS01000031">
    <property type="protein sequence ID" value="MST99194.1"/>
    <property type="molecule type" value="Genomic_DNA"/>
</dbReference>
<dbReference type="AlphaFoldDB" id="A0A844G8C5"/>
<sequence>MKSILRLTLIAAVSAAGLCLRGGSAIFDPAASAANWSFNPGAEFPGASGETAVDPAAGKVTIRAEFAEDSRYAAGVYKPELPPGIEKLRFRVVPDRELEAQIRVVDASDRSFQTARTRLAADTHGTLTLDLANGEWPEKWGGKEPSAAAPLLPLKEILLIVNRGPDRSAALRIDAVEAEAPFINGKPFRGEAFRFSAFGCDISGNWTNGTNPKLKLAVTAAGTVRPGTRLAVAFPDMFRDKVVRYEVKPGESAEYEYAPPLVLGGNAFNTYRIGITLEQDGRTVAGGATLLRGADSPDWSRRLTSAEVRQSIIGCGVHFNFAPQPAGDFAVWHDYERIMKLLSEAGIKYIRDDFQPRRPDGTPGAAPEQLARLKAAKKHGFRVIAIIPTMADQTLDSFLEGVRGLVSDTRDDVAVYEIGNEPHNFGGWIPRFGGTWNARQPDNSTSPWLLEHAKYAKAAADLIHELAPQAEIIGGGCVTAANIRYLQSGVSEHLDGIADHPYANMLPPERLMFGTPFEGRDGVKAGGSELTLPEVVAAYREQFETMNRRDLSLYFTEFGYTTYVYDGRREREQYGFAAYTEEAQAAYIARRFLQCFTLPAVKAVLQYDGVDDFGGKPFDPEANFGLLRADLSPKAAYFAVQNLATLFDGVRYRPELDRLLKIEEQPLQRAAKREHLLDWEGNGRVLLKADNSLHAHLFATNGGLRLAVWSGQQYSGEFANRTAEIRVRGKAGSAGRTVGTDLVSGKCFDVPSRPDGGDLLLTLSVGNNPLAVTFF</sequence>
<evidence type="ECO:0008006" key="3">
    <source>
        <dbReference type="Google" id="ProtNLM"/>
    </source>
</evidence>
<reference evidence="1 2" key="1">
    <citation type="submission" date="2019-08" db="EMBL/GenBank/DDBJ databases">
        <title>In-depth cultivation of the pig gut microbiome towards novel bacterial diversity and tailored functional studies.</title>
        <authorList>
            <person name="Wylensek D."/>
            <person name="Hitch T.C.A."/>
            <person name="Clavel T."/>
        </authorList>
    </citation>
    <scope>NUCLEOTIDE SEQUENCE [LARGE SCALE GENOMIC DNA]</scope>
    <source>
        <strain evidence="1 2">BBE-744-WT-12</strain>
    </source>
</reference>
<dbReference type="PANTHER" id="PTHR12631">
    <property type="entry name" value="ALPHA-L-IDURONIDASE"/>
    <property type="match status" value="1"/>
</dbReference>
<keyword evidence="2" id="KW-1185">Reference proteome</keyword>
<dbReference type="SUPFAM" id="SSF51445">
    <property type="entry name" value="(Trans)glycosidases"/>
    <property type="match status" value="1"/>
</dbReference>
<dbReference type="RefSeq" id="WP_154420356.1">
    <property type="nucleotide sequence ID" value="NZ_VUNS01000031.1"/>
</dbReference>
<dbReference type="InterPro" id="IPR051923">
    <property type="entry name" value="Glycosyl_Hydrolase_39"/>
</dbReference>
<proteinExistence type="predicted"/>
<evidence type="ECO:0000313" key="1">
    <source>
        <dbReference type="EMBL" id="MST99194.1"/>
    </source>
</evidence>
<name>A0A844G8C5_9BACT</name>
<dbReference type="GO" id="GO:0004553">
    <property type="term" value="F:hydrolase activity, hydrolyzing O-glycosyl compounds"/>
    <property type="evidence" value="ECO:0007669"/>
    <property type="project" value="TreeGrafter"/>
</dbReference>
<organism evidence="1 2">
    <name type="scientific">Victivallis lenta</name>
    <dbReference type="NCBI Taxonomy" id="2606640"/>
    <lineage>
        <taxon>Bacteria</taxon>
        <taxon>Pseudomonadati</taxon>
        <taxon>Lentisphaerota</taxon>
        <taxon>Lentisphaeria</taxon>
        <taxon>Victivallales</taxon>
        <taxon>Victivallaceae</taxon>
        <taxon>Victivallis</taxon>
    </lineage>
</organism>
<dbReference type="Proteomes" id="UP000435649">
    <property type="component" value="Unassembled WGS sequence"/>
</dbReference>
<gene>
    <name evidence="1" type="ORF">FYJ85_19375</name>
</gene>
<protein>
    <recommendedName>
        <fullName evidence="3">Glycoside hydrolase family 5 domain-containing protein</fullName>
    </recommendedName>
</protein>
<dbReference type="PANTHER" id="PTHR12631:SF10">
    <property type="entry name" value="BETA-XYLOSIDASE-LIKE PROTEIN-RELATED"/>
    <property type="match status" value="1"/>
</dbReference>
<accession>A0A844G8C5</accession>